<dbReference type="GO" id="GO:0016020">
    <property type="term" value="C:membrane"/>
    <property type="evidence" value="ECO:0007669"/>
    <property type="project" value="UniProtKB-SubCell"/>
</dbReference>
<evidence type="ECO:0000256" key="6">
    <source>
        <dbReference type="RuleBase" id="RU004914"/>
    </source>
</evidence>
<dbReference type="Proteomes" id="UP001604336">
    <property type="component" value="Unassembled WGS sequence"/>
</dbReference>
<comment type="similarity">
    <text evidence="2 6">Belongs to the multi antimicrobial extrusion (MATE) (TC 2.A.66.1) family.</text>
</comment>
<feature type="transmembrane region" description="Helical" evidence="6">
    <location>
        <begin position="450"/>
        <end position="471"/>
    </location>
</feature>
<feature type="transmembrane region" description="Helical" evidence="6">
    <location>
        <begin position="422"/>
        <end position="444"/>
    </location>
</feature>
<dbReference type="InterPro" id="IPR002528">
    <property type="entry name" value="MATE_fam"/>
</dbReference>
<evidence type="ECO:0000256" key="3">
    <source>
        <dbReference type="ARBA" id="ARBA00022692"/>
    </source>
</evidence>
<feature type="transmembrane region" description="Helical" evidence="6">
    <location>
        <begin position="132"/>
        <end position="153"/>
    </location>
</feature>
<keyword evidence="5 6" id="KW-0472">Membrane</keyword>
<accession>A0ABD1SSU3</accession>
<feature type="transmembrane region" description="Helical" evidence="6">
    <location>
        <begin position="165"/>
        <end position="184"/>
    </location>
</feature>
<feature type="transmembrane region" description="Helical" evidence="6">
    <location>
        <begin position="307"/>
        <end position="329"/>
    </location>
</feature>
<dbReference type="EMBL" id="JBFOLK010000006">
    <property type="protein sequence ID" value="KAL2503764.1"/>
    <property type="molecule type" value="Genomic_DNA"/>
</dbReference>
<feature type="region of interest" description="Disordered" evidence="7">
    <location>
        <begin position="1"/>
        <end position="28"/>
    </location>
</feature>
<dbReference type="CDD" id="cd13132">
    <property type="entry name" value="MATE_eukaryotic"/>
    <property type="match status" value="1"/>
</dbReference>
<feature type="transmembrane region" description="Helical" evidence="6">
    <location>
        <begin position="90"/>
        <end position="111"/>
    </location>
</feature>
<reference evidence="9" key="1">
    <citation type="submission" date="2024-07" db="EMBL/GenBank/DDBJ databases">
        <title>Two chromosome-level genome assemblies of Korean endemic species Abeliophyllum distichum and Forsythia ovata (Oleaceae).</title>
        <authorList>
            <person name="Jang H."/>
        </authorList>
    </citation>
    <scope>NUCLEOTIDE SEQUENCE [LARGE SCALE GENOMIC DNA]</scope>
</reference>
<evidence type="ECO:0000256" key="4">
    <source>
        <dbReference type="ARBA" id="ARBA00022989"/>
    </source>
</evidence>
<evidence type="ECO:0000256" key="2">
    <source>
        <dbReference type="ARBA" id="ARBA00010199"/>
    </source>
</evidence>
<feature type="transmembrane region" description="Helical" evidence="6">
    <location>
        <begin position="269"/>
        <end position="295"/>
    </location>
</feature>
<dbReference type="Pfam" id="PF01554">
    <property type="entry name" value="MatE"/>
    <property type="match status" value="2"/>
</dbReference>
<protein>
    <recommendedName>
        <fullName evidence="6">Protein DETOXIFICATION</fullName>
    </recommendedName>
    <alternativeName>
        <fullName evidence="6">Multidrug and toxic compound extrusion protein</fullName>
    </alternativeName>
</protein>
<dbReference type="InterPro" id="IPR045069">
    <property type="entry name" value="MATE_euk"/>
</dbReference>
<evidence type="ECO:0000313" key="8">
    <source>
        <dbReference type="EMBL" id="KAL2503764.1"/>
    </source>
</evidence>
<feature type="transmembrane region" description="Helical" evidence="6">
    <location>
        <begin position="50"/>
        <end position="70"/>
    </location>
</feature>
<evidence type="ECO:0000256" key="7">
    <source>
        <dbReference type="SAM" id="MobiDB-lite"/>
    </source>
</evidence>
<evidence type="ECO:0000313" key="9">
    <source>
        <dbReference type="Proteomes" id="UP001604336"/>
    </source>
</evidence>
<feature type="transmembrane region" description="Helical" evidence="6">
    <location>
        <begin position="349"/>
        <end position="374"/>
    </location>
</feature>
<feature type="transmembrane region" description="Helical" evidence="6">
    <location>
        <begin position="394"/>
        <end position="415"/>
    </location>
</feature>
<organism evidence="8 9">
    <name type="scientific">Abeliophyllum distichum</name>
    <dbReference type="NCBI Taxonomy" id="126358"/>
    <lineage>
        <taxon>Eukaryota</taxon>
        <taxon>Viridiplantae</taxon>
        <taxon>Streptophyta</taxon>
        <taxon>Embryophyta</taxon>
        <taxon>Tracheophyta</taxon>
        <taxon>Spermatophyta</taxon>
        <taxon>Magnoliopsida</taxon>
        <taxon>eudicotyledons</taxon>
        <taxon>Gunneridae</taxon>
        <taxon>Pentapetalae</taxon>
        <taxon>asterids</taxon>
        <taxon>lamiids</taxon>
        <taxon>Lamiales</taxon>
        <taxon>Oleaceae</taxon>
        <taxon>Forsythieae</taxon>
        <taxon>Abeliophyllum</taxon>
    </lineage>
</organism>
<keyword evidence="9" id="KW-1185">Reference proteome</keyword>
<dbReference type="AlphaFoldDB" id="A0ABD1SSU3"/>
<evidence type="ECO:0000256" key="5">
    <source>
        <dbReference type="ARBA" id="ARBA00023136"/>
    </source>
</evidence>
<dbReference type="NCBIfam" id="TIGR00797">
    <property type="entry name" value="matE"/>
    <property type="match status" value="1"/>
</dbReference>
<dbReference type="PANTHER" id="PTHR11206">
    <property type="entry name" value="MULTIDRUG RESISTANCE PROTEIN"/>
    <property type="match status" value="1"/>
</dbReference>
<evidence type="ECO:0000256" key="1">
    <source>
        <dbReference type="ARBA" id="ARBA00004141"/>
    </source>
</evidence>
<keyword evidence="4 6" id="KW-1133">Transmembrane helix</keyword>
<gene>
    <name evidence="8" type="ORF">Adt_19385</name>
</gene>
<comment type="subcellular location">
    <subcellularLocation>
        <location evidence="1">Membrane</location>
        <topology evidence="1">Multi-pass membrane protein</topology>
    </subcellularLocation>
</comment>
<comment type="caution">
    <text evidence="8">The sequence shown here is derived from an EMBL/GenBank/DDBJ whole genome shotgun (WGS) entry which is preliminary data.</text>
</comment>
<feature type="transmembrane region" description="Helical" evidence="6">
    <location>
        <begin position="196"/>
        <end position="217"/>
    </location>
</feature>
<keyword evidence="3 6" id="KW-0812">Transmembrane</keyword>
<sequence length="504" mass="55467">MEDANRPLLRAHSEGPLQETNQSSGADEDIQPIKTVNDFIREFSVESIKLWYLAGPAVLTSIFQYSMGSITQTLAGHVGTIQLAAISIEINVFAGIAFGVMLGMGSALETLCGQAYGAGKLDMLGVYMQRSWLILNISAIPILFLYIFANSIMNLIGQTPEISKWVGIFSLLMIPELFAYALNFPIQKFLQSQSKILAMAAISAAAVILHTIFSWLLMLKLKWGLGGAALMLNFSWWFMVVAQLLYIFSGTCGEAWSGFSWKAFQHLWGFVKLSLASAVMICLEVWYFVVLILFAGYLKNAEVAVDALSICINLVGWAVMLAIGFNAAISVRVSNELGAGRPRTAKFSVVVVSIFALLFGIFLALILMVARSQYPALFSNNEEVQKVVYDLTPLLAFSIIVNTIQPTLSGVAIGAGWQTCVAYVNVACYYLFGIPLGIILGYVLHMGVKGIWYGMLSGTILQTCVLFWIIYRTNWNKEASSVRDRIKQWGGEYVPEETQIETSA</sequence>
<name>A0ABD1SSU3_9LAMI</name>
<proteinExistence type="inferred from homology"/>